<organism evidence="2 3">
    <name type="scientific">Hebeloma cylindrosporum</name>
    <dbReference type="NCBI Taxonomy" id="76867"/>
    <lineage>
        <taxon>Eukaryota</taxon>
        <taxon>Fungi</taxon>
        <taxon>Dikarya</taxon>
        <taxon>Basidiomycota</taxon>
        <taxon>Agaricomycotina</taxon>
        <taxon>Agaricomycetes</taxon>
        <taxon>Agaricomycetidae</taxon>
        <taxon>Agaricales</taxon>
        <taxon>Agaricineae</taxon>
        <taxon>Hymenogastraceae</taxon>
        <taxon>Hebeloma</taxon>
    </lineage>
</organism>
<feature type="region of interest" description="Disordered" evidence="1">
    <location>
        <begin position="257"/>
        <end position="344"/>
    </location>
</feature>
<evidence type="ECO:0000313" key="3">
    <source>
        <dbReference type="Proteomes" id="UP000053424"/>
    </source>
</evidence>
<reference evidence="2 3" key="1">
    <citation type="submission" date="2014-04" db="EMBL/GenBank/DDBJ databases">
        <authorList>
            <consortium name="DOE Joint Genome Institute"/>
            <person name="Kuo A."/>
            <person name="Gay G."/>
            <person name="Dore J."/>
            <person name="Kohler A."/>
            <person name="Nagy L.G."/>
            <person name="Floudas D."/>
            <person name="Copeland A."/>
            <person name="Barry K.W."/>
            <person name="Cichocki N."/>
            <person name="Veneault-Fourrey C."/>
            <person name="LaButti K."/>
            <person name="Lindquist E.A."/>
            <person name="Lipzen A."/>
            <person name="Lundell T."/>
            <person name="Morin E."/>
            <person name="Murat C."/>
            <person name="Sun H."/>
            <person name="Tunlid A."/>
            <person name="Henrissat B."/>
            <person name="Grigoriev I.V."/>
            <person name="Hibbett D.S."/>
            <person name="Martin F."/>
            <person name="Nordberg H.P."/>
            <person name="Cantor M.N."/>
            <person name="Hua S.X."/>
        </authorList>
    </citation>
    <scope>NUCLEOTIDE SEQUENCE [LARGE SCALE GENOMIC DNA]</scope>
    <source>
        <strain evidence="3">h7</strain>
    </source>
</reference>
<reference evidence="3" key="2">
    <citation type="submission" date="2015-01" db="EMBL/GenBank/DDBJ databases">
        <title>Evolutionary Origins and Diversification of the Mycorrhizal Mutualists.</title>
        <authorList>
            <consortium name="DOE Joint Genome Institute"/>
            <consortium name="Mycorrhizal Genomics Consortium"/>
            <person name="Kohler A."/>
            <person name="Kuo A."/>
            <person name="Nagy L.G."/>
            <person name="Floudas D."/>
            <person name="Copeland A."/>
            <person name="Barry K.W."/>
            <person name="Cichocki N."/>
            <person name="Veneault-Fourrey C."/>
            <person name="LaButti K."/>
            <person name="Lindquist E.A."/>
            <person name="Lipzen A."/>
            <person name="Lundell T."/>
            <person name="Morin E."/>
            <person name="Murat C."/>
            <person name="Riley R."/>
            <person name="Ohm R."/>
            <person name="Sun H."/>
            <person name="Tunlid A."/>
            <person name="Henrissat B."/>
            <person name="Grigoriev I.V."/>
            <person name="Hibbett D.S."/>
            <person name="Martin F."/>
        </authorList>
    </citation>
    <scope>NUCLEOTIDE SEQUENCE [LARGE SCALE GENOMIC DNA]</scope>
    <source>
        <strain evidence="3">h7</strain>
    </source>
</reference>
<evidence type="ECO:0000313" key="2">
    <source>
        <dbReference type="EMBL" id="KIM34626.1"/>
    </source>
</evidence>
<feature type="non-terminal residue" evidence="2">
    <location>
        <position position="1"/>
    </location>
</feature>
<feature type="compositionally biased region" description="Basic residues" evidence="1">
    <location>
        <begin position="8"/>
        <end position="20"/>
    </location>
</feature>
<feature type="compositionally biased region" description="Basic and acidic residues" evidence="1">
    <location>
        <begin position="35"/>
        <end position="55"/>
    </location>
</feature>
<keyword evidence="3" id="KW-1185">Reference proteome</keyword>
<dbReference type="Proteomes" id="UP000053424">
    <property type="component" value="Unassembled WGS sequence"/>
</dbReference>
<feature type="region of interest" description="Disordered" evidence="1">
    <location>
        <begin position="1"/>
        <end position="55"/>
    </location>
</feature>
<dbReference type="HOGENOM" id="CLU_807883_0_0_1"/>
<dbReference type="AlphaFoldDB" id="A0A0C3BTF2"/>
<accession>A0A0C3BTF2</accession>
<proteinExistence type="predicted"/>
<evidence type="ECO:0000256" key="1">
    <source>
        <dbReference type="SAM" id="MobiDB-lite"/>
    </source>
</evidence>
<protein>
    <submittedName>
        <fullName evidence="2">Uncharacterized protein</fullName>
    </submittedName>
</protein>
<name>A0A0C3BTF2_HEBCY</name>
<dbReference type="EMBL" id="KN831901">
    <property type="protein sequence ID" value="KIM34626.1"/>
    <property type="molecule type" value="Genomic_DNA"/>
</dbReference>
<gene>
    <name evidence="2" type="ORF">M413DRAFT_14968</name>
</gene>
<feature type="compositionally biased region" description="Polar residues" evidence="1">
    <location>
        <begin position="269"/>
        <end position="315"/>
    </location>
</feature>
<sequence length="344" mass="39744">QHCVAQQRAKKLAGPKQKNKKLIESQEQEQIIVSERNEAAERSSETLGDSENRISNDKEKIEALEKQVNQLQDQIRKGQISGSTFVHSRPDHDVHKLNSRLEARDAEIERLRRLLAEKTTRLESQNSEDALLAVDSERAQLQTQIEKERRTVIRYRKERDEKRKEVAIAVAKLESIRRELENVRQDLESAEAREIELMVEVNRYRMQYKGKGKAKEFVHDADKEQELRKEIETLKIVHARAIIEKSNELAAMHQKCLRRSRRAGKQDTETQQQISSEKQSEPTPGSEPRSSSSMTTAGKASPQAAPSATTQNHTSLPEARRRRNVELERKRKQAEALAMIRRRR</sequence>